<protein>
    <submittedName>
        <fullName evidence="1">Uncharacterized protein</fullName>
    </submittedName>
</protein>
<accession>M5UK37</accession>
<evidence type="ECO:0000313" key="2">
    <source>
        <dbReference type="Proteomes" id="UP000011885"/>
    </source>
</evidence>
<evidence type="ECO:0000313" key="1">
    <source>
        <dbReference type="EMBL" id="EMI56383.1"/>
    </source>
</evidence>
<proteinExistence type="predicted"/>
<gene>
    <name evidence="1" type="ORF">RSSM_02178</name>
</gene>
<keyword evidence="2" id="KW-1185">Reference proteome</keyword>
<sequence>MDRAADRTERGEVPTNRYSRYVQRQNVAALTREFADESFWSGVSSNDGASQYDAAIGARAPAAWA</sequence>
<dbReference type="Proteomes" id="UP000011885">
    <property type="component" value="Unassembled WGS sequence"/>
</dbReference>
<dbReference type="PATRIC" id="fig|1263870.3.peg.2322"/>
<dbReference type="EMBL" id="ANOH01000152">
    <property type="protein sequence ID" value="EMI56383.1"/>
    <property type="molecule type" value="Genomic_DNA"/>
</dbReference>
<comment type="caution">
    <text evidence="1">The sequence shown here is derived from an EMBL/GenBank/DDBJ whole genome shotgun (WGS) entry which is preliminary data.</text>
</comment>
<name>M5UK37_9BACT</name>
<dbReference type="AlphaFoldDB" id="M5UK37"/>
<reference evidence="1 2" key="1">
    <citation type="journal article" date="2013" name="Mar. Genomics">
        <title>Expression of sulfatases in Rhodopirellula baltica and the diversity of sulfatases in the genus Rhodopirellula.</title>
        <authorList>
            <person name="Wegner C.E."/>
            <person name="Richter-Heitmann T."/>
            <person name="Klindworth A."/>
            <person name="Klockow C."/>
            <person name="Richter M."/>
            <person name="Achstetter T."/>
            <person name="Glockner F.O."/>
            <person name="Harder J."/>
        </authorList>
    </citation>
    <scope>NUCLEOTIDE SEQUENCE [LARGE SCALE GENOMIC DNA]</scope>
    <source>
        <strain evidence="1 2">SM41</strain>
    </source>
</reference>
<organism evidence="1 2">
    <name type="scientific">Rhodopirellula sallentina SM41</name>
    <dbReference type="NCBI Taxonomy" id="1263870"/>
    <lineage>
        <taxon>Bacteria</taxon>
        <taxon>Pseudomonadati</taxon>
        <taxon>Planctomycetota</taxon>
        <taxon>Planctomycetia</taxon>
        <taxon>Pirellulales</taxon>
        <taxon>Pirellulaceae</taxon>
        <taxon>Rhodopirellula</taxon>
    </lineage>
</organism>